<dbReference type="InterPro" id="IPR019289">
    <property type="entry name" value="Phage_tail_E/E"/>
</dbReference>
<evidence type="ECO:0000313" key="2">
    <source>
        <dbReference type="EMBL" id="EGJ51845.1"/>
    </source>
</evidence>
<evidence type="ECO:0008006" key="4">
    <source>
        <dbReference type="Google" id="ProtNLM"/>
    </source>
</evidence>
<dbReference type="KEGG" id="daf:Desaf_3565"/>
<sequence length="111" mass="11840">MSDIRSITLDTPVDVDGQKTSQLSLRVSRKVRDRLAAARLARESYGREHGNEETEICLFAVLAGVPVQSIEELEIADYAKLQEAYAGDGFLSRSPSSGGPSSPSAATQAGD</sequence>
<dbReference type="Pfam" id="PF10109">
    <property type="entry name" value="Phage_TAC_7"/>
    <property type="match status" value="1"/>
</dbReference>
<keyword evidence="3" id="KW-1185">Reference proteome</keyword>
<proteinExistence type="predicted"/>
<dbReference type="HOGENOM" id="CLU_2154252_0_0_7"/>
<dbReference type="EMBL" id="CP003221">
    <property type="protein sequence ID" value="EGJ51845.1"/>
    <property type="molecule type" value="Genomic_DNA"/>
</dbReference>
<feature type="region of interest" description="Disordered" evidence="1">
    <location>
        <begin position="89"/>
        <end position="111"/>
    </location>
</feature>
<evidence type="ECO:0000313" key="3">
    <source>
        <dbReference type="Proteomes" id="UP000007844"/>
    </source>
</evidence>
<dbReference type="AlphaFoldDB" id="F3YY69"/>
<name>F3YY69_DESAF</name>
<evidence type="ECO:0000256" key="1">
    <source>
        <dbReference type="SAM" id="MobiDB-lite"/>
    </source>
</evidence>
<accession>F3YY69</accession>
<reference evidence="2 3" key="1">
    <citation type="journal article" date="2011" name="J. Bacteriol.">
        <title>Genome sequence of the mercury-methylating and pleomorphic Desulfovibrio africanus Strain Walvis Bay.</title>
        <authorList>
            <person name="Brown S.D."/>
            <person name="Wall J.D."/>
            <person name="Kucken A.M."/>
            <person name="Gilmour C.C."/>
            <person name="Podar M."/>
            <person name="Brandt C.C."/>
            <person name="Teshima H."/>
            <person name="Detter J.C."/>
            <person name="Han C.S."/>
            <person name="Land M.L."/>
            <person name="Lucas S."/>
            <person name="Han J."/>
            <person name="Pennacchio L."/>
            <person name="Nolan M."/>
            <person name="Pitluck S."/>
            <person name="Woyke T."/>
            <person name="Goodwin L."/>
            <person name="Palumbo A.V."/>
            <person name="Elias D.A."/>
        </authorList>
    </citation>
    <scope>NUCLEOTIDE SEQUENCE [LARGE SCALE GENOMIC DNA]</scope>
    <source>
        <strain evidence="2 3">Walvis Bay</strain>
    </source>
</reference>
<dbReference type="STRING" id="690850.Desaf_3565"/>
<protein>
    <recommendedName>
        <fullName evidence="4">Phage tail assembly protein</fullName>
    </recommendedName>
</protein>
<feature type="compositionally biased region" description="Low complexity" evidence="1">
    <location>
        <begin position="92"/>
        <end position="104"/>
    </location>
</feature>
<organism evidence="2 3">
    <name type="scientific">Desulfocurvibacter africanus subsp. africanus str. Walvis Bay</name>
    <dbReference type="NCBI Taxonomy" id="690850"/>
    <lineage>
        <taxon>Bacteria</taxon>
        <taxon>Pseudomonadati</taxon>
        <taxon>Thermodesulfobacteriota</taxon>
        <taxon>Desulfovibrionia</taxon>
        <taxon>Desulfovibrionales</taxon>
        <taxon>Desulfovibrionaceae</taxon>
        <taxon>Desulfocurvibacter</taxon>
    </lineage>
</organism>
<gene>
    <name evidence="2" type="ORF">Desaf_3565</name>
</gene>
<dbReference type="Proteomes" id="UP000007844">
    <property type="component" value="Chromosome"/>
</dbReference>
<dbReference type="RefSeq" id="WP_014261459.1">
    <property type="nucleotide sequence ID" value="NC_016629.1"/>
</dbReference>